<dbReference type="PROSITE" id="PS50137">
    <property type="entry name" value="DS_RBD"/>
    <property type="match status" value="2"/>
</dbReference>
<evidence type="ECO:0000313" key="15">
    <source>
        <dbReference type="Proteomes" id="UP000504633"/>
    </source>
</evidence>
<feature type="region of interest" description="Disordered" evidence="11">
    <location>
        <begin position="1282"/>
        <end position="1313"/>
    </location>
</feature>
<dbReference type="EC" id="3.6.4.13" evidence="3"/>
<evidence type="ECO:0000256" key="4">
    <source>
        <dbReference type="ARBA" id="ARBA00022737"/>
    </source>
</evidence>
<dbReference type="PROSITE" id="PS51194">
    <property type="entry name" value="HELICASE_CTER"/>
    <property type="match status" value="1"/>
</dbReference>
<evidence type="ECO:0000256" key="1">
    <source>
        <dbReference type="ARBA" id="ARBA00004123"/>
    </source>
</evidence>
<name>A0A6J1MI53_DROHY</name>
<evidence type="ECO:0000256" key="8">
    <source>
        <dbReference type="ARBA" id="ARBA00022840"/>
    </source>
</evidence>
<dbReference type="InterPro" id="IPR002464">
    <property type="entry name" value="DNA/RNA_helicase_DEAH_CS"/>
</dbReference>
<dbReference type="Pfam" id="PF21010">
    <property type="entry name" value="HA2_C"/>
    <property type="match status" value="1"/>
</dbReference>
<keyword evidence="5" id="KW-0547">Nucleotide-binding</keyword>
<dbReference type="InterPro" id="IPR048333">
    <property type="entry name" value="HA2_WH"/>
</dbReference>
<keyword evidence="15" id="KW-1185">Reference proteome</keyword>
<dbReference type="PROSITE" id="PS51192">
    <property type="entry name" value="HELICASE_ATP_BIND_1"/>
    <property type="match status" value="1"/>
</dbReference>
<feature type="domain" description="DRBM" evidence="12">
    <location>
        <begin position="164"/>
        <end position="236"/>
    </location>
</feature>
<evidence type="ECO:0000256" key="5">
    <source>
        <dbReference type="ARBA" id="ARBA00022741"/>
    </source>
</evidence>
<dbReference type="GO" id="GO:0005524">
    <property type="term" value="F:ATP binding"/>
    <property type="evidence" value="ECO:0007669"/>
    <property type="project" value="UniProtKB-KW"/>
</dbReference>
<dbReference type="FunFam" id="3.30.160.20:FF:000028">
    <property type="entry name" value="ATP-dependent RNA helicase A"/>
    <property type="match status" value="1"/>
</dbReference>
<keyword evidence="10" id="KW-0694">RNA-binding</keyword>
<dbReference type="CDD" id="cd18791">
    <property type="entry name" value="SF2_C_RHA"/>
    <property type="match status" value="1"/>
</dbReference>
<dbReference type="InterPro" id="IPR014001">
    <property type="entry name" value="Helicase_ATP-bd"/>
</dbReference>
<accession>A0A6J1MI53</accession>
<dbReference type="InterPro" id="IPR027417">
    <property type="entry name" value="P-loop_NTPase"/>
</dbReference>
<dbReference type="PANTHER" id="PTHR18934">
    <property type="entry name" value="ATP-DEPENDENT RNA HELICASE"/>
    <property type="match status" value="1"/>
</dbReference>
<dbReference type="InterPro" id="IPR001650">
    <property type="entry name" value="Helicase_C-like"/>
</dbReference>
<dbReference type="GO" id="GO:0016887">
    <property type="term" value="F:ATP hydrolysis activity"/>
    <property type="evidence" value="ECO:0007669"/>
    <property type="project" value="TreeGrafter"/>
</dbReference>
<evidence type="ECO:0000259" key="12">
    <source>
        <dbReference type="PROSITE" id="PS50137"/>
    </source>
</evidence>
<dbReference type="FunFam" id="3.30.160.20:FF:000026">
    <property type="entry name" value="ATP-dependent RNA helicase A"/>
    <property type="match status" value="1"/>
</dbReference>
<dbReference type="Gene3D" id="3.30.160.20">
    <property type="match status" value="2"/>
</dbReference>
<proteinExistence type="inferred from homology"/>
<feature type="domain" description="DRBM" evidence="12">
    <location>
        <begin position="2"/>
        <end position="70"/>
    </location>
</feature>
<dbReference type="GO" id="GO:0050684">
    <property type="term" value="P:regulation of mRNA processing"/>
    <property type="evidence" value="ECO:0007669"/>
    <property type="project" value="TreeGrafter"/>
</dbReference>
<dbReference type="SMART" id="SM00847">
    <property type="entry name" value="HA2"/>
    <property type="match status" value="1"/>
</dbReference>
<dbReference type="OrthoDB" id="5600252at2759"/>
<evidence type="ECO:0000256" key="7">
    <source>
        <dbReference type="ARBA" id="ARBA00022806"/>
    </source>
</evidence>
<dbReference type="Pfam" id="PF00035">
    <property type="entry name" value="dsrm"/>
    <property type="match status" value="2"/>
</dbReference>
<dbReference type="CDD" id="cd19854">
    <property type="entry name" value="DSRM_DHX9_rpt1"/>
    <property type="match status" value="1"/>
</dbReference>
<feature type="domain" description="Helicase C-terminal" evidence="14">
    <location>
        <begin position="635"/>
        <end position="808"/>
    </location>
</feature>
<dbReference type="GO" id="GO:0043138">
    <property type="term" value="F:3'-5' DNA helicase activity"/>
    <property type="evidence" value="ECO:0007669"/>
    <property type="project" value="TreeGrafter"/>
</dbReference>
<dbReference type="FunFam" id="3.40.50.300:FF:000677">
    <property type="entry name" value="ATP-dependent RNA helicase A"/>
    <property type="match status" value="1"/>
</dbReference>
<protein>
    <recommendedName>
        <fullName evidence="3">RNA helicase</fullName>
        <ecNumber evidence="3">3.6.4.13</ecNumber>
    </recommendedName>
</protein>
<dbReference type="SMART" id="SM00358">
    <property type="entry name" value="DSRM"/>
    <property type="match status" value="2"/>
</dbReference>
<feature type="domain" description="Helicase ATP-binding" evidence="13">
    <location>
        <begin position="389"/>
        <end position="555"/>
    </location>
</feature>
<sequence>MDIKSFLFSYCAKNQTDPKFEVRPIGPKHRQRFLCEVRVDQCPYVAVGNSTNKKDAEKNASRDFVNYLVRVGKLNAKDVPVDPTAPAVDGGDGHAGRMSGGQQRRFFGDSSGPQDLGEAYRPLNHDGGRNRFNIIDHVQEQKDMNEAESIDVNAAIHGNWTIENAKDRLNIYKQSNNIRDDYKYTPVGPDHARSFMAELSIFVPALNRKVTARETGSNKKSASKSCALSLVRQLFHLKVIEAFSGTLKKKKDEQLKPYPVKLRQELVDEVDEVIKDLDLPVVSPRNIKVDPDGATMSLIVSQNRLDMNQETDARQEHIAVIPWTPPQSNWNAWHACNIDEGELANVTVDQLSIEYERQLRERRQNNTEYRQFLEFREKLPIAAMRSEIMTAINENPVVIIRGNTGCGKTTQIAQYILDDYISTGQGGYANIYVTQPRRISAISVAERVSRERCEQLGETVGYSVRFESVFPRPYGAILFCTVGVLLRKLEAGLRGISHIIVDEIHERDVNSDFLLVILRDMVATYPDLHIILMSATIDTTLFSKYFGDCPVLEVPGRAFPVQQFFLEDIIQMTGFVPSAESRRKRKEADDEEQLLLRDNQEDGELNLNKVCEEKYSVQTRNAMAMLSESDVSFELLESLLLHIKSKNIPGAILVFLPGWNLIFALMKFLQSSPNFGNSEYRILPCHSQIPRDDQRKVFEPVPDGVTKIILSTNIAETSITIDDIVFVVDICKARMKLFTSHNNLTSYATVWASKTNLEQRKGRAGRVRPGFCFTMCSRARFAQLEENLTPEMFRTPLHEIALTVKLLRLGAIHHFLSKALEPPPVDAVIEAEVLLREMRCLDADDQLTPLGRLLARLPIEPRLGKMLVLGAVFGCADLVASMASYSSTFSEVFSLDIGQRRLAAHQKALSGRKCSDHVAMIVAAQMWQSAKNRGDIEEARFCDWKGLQLSTMNVMFDAKMQLLDLLLQAGFPEECMVPHKVDANADDPELDISLALLCLGLYPNICVHKEKRKVLTTESKAALLHKTSVNCSNLAVTFPYPFFVFGEKIRTRAVSCKQMSMVSPLQVMIFGCRKIDLASNGLVRVDNWLNFDIDPEHAAKIGALKPALEDLITIACDNPASVLQLSEPYARLVRVVRDLCVQNAGDYQLVRESSVLPYMSRGGVESGRGGGGGPAKRGRFDCGSNYGNSSGRNGGAGGGGGGCGARSYGNRTGGYNNGGGQCGGRFNNRGLGGARYFHANYNNVGGGGGGGFNNGGGSGGSGGFNNAGGSGGFNNGGGGGRYNNEDVAGVDYNNEDSNSNSGVGGYNNEGGSGGGSSYNIRGGGGYNSGGGNQFNSGGGGESYNQGGVNSGYNEGLGNSGYNQGSSSSGYNQGGVNSGYNQGAGNSGYNQGSDNGYNQGSDNGYNQGSDNGYNQGAGSSGYNQGAGNSGYNQGAGNSGYSQGRNNYNNRSNNGYNNFQSGEGGNWGSFTNRRY</sequence>
<dbReference type="InterPro" id="IPR011709">
    <property type="entry name" value="DEAD-box_helicase_OB_fold"/>
</dbReference>
<dbReference type="GeneID" id="111603406"/>
<dbReference type="Pfam" id="PF07717">
    <property type="entry name" value="OB_NTP_bind"/>
    <property type="match status" value="1"/>
</dbReference>
<keyword evidence="7" id="KW-0347">Helicase</keyword>
<dbReference type="RefSeq" id="XP_023176748.2">
    <property type="nucleotide sequence ID" value="XM_023320980.2"/>
</dbReference>
<dbReference type="GO" id="GO:0045944">
    <property type="term" value="P:positive regulation of transcription by RNA polymerase II"/>
    <property type="evidence" value="ECO:0007669"/>
    <property type="project" value="TreeGrafter"/>
</dbReference>
<dbReference type="GO" id="GO:1990904">
    <property type="term" value="C:ribonucleoprotein complex"/>
    <property type="evidence" value="ECO:0007669"/>
    <property type="project" value="TreeGrafter"/>
</dbReference>
<dbReference type="SMART" id="SM00490">
    <property type="entry name" value="HELICc"/>
    <property type="match status" value="1"/>
</dbReference>
<organism evidence="15 16">
    <name type="scientific">Drosophila hydei</name>
    <name type="common">Fruit fly</name>
    <dbReference type="NCBI Taxonomy" id="7224"/>
    <lineage>
        <taxon>Eukaryota</taxon>
        <taxon>Metazoa</taxon>
        <taxon>Ecdysozoa</taxon>
        <taxon>Arthropoda</taxon>
        <taxon>Hexapoda</taxon>
        <taxon>Insecta</taxon>
        <taxon>Pterygota</taxon>
        <taxon>Neoptera</taxon>
        <taxon>Endopterygota</taxon>
        <taxon>Diptera</taxon>
        <taxon>Brachycera</taxon>
        <taxon>Muscomorpha</taxon>
        <taxon>Ephydroidea</taxon>
        <taxon>Drosophilidae</taxon>
        <taxon>Drosophila</taxon>
    </lineage>
</organism>
<dbReference type="Proteomes" id="UP000504633">
    <property type="component" value="Unplaced"/>
</dbReference>
<dbReference type="InterPro" id="IPR044445">
    <property type="entry name" value="DHX9_DSRM_1"/>
</dbReference>
<evidence type="ECO:0000256" key="10">
    <source>
        <dbReference type="PROSITE-ProRule" id="PRU00266"/>
    </source>
</evidence>
<dbReference type="GO" id="GO:0003725">
    <property type="term" value="F:double-stranded RNA binding"/>
    <property type="evidence" value="ECO:0007669"/>
    <property type="project" value="InterPro"/>
</dbReference>
<keyword evidence="6" id="KW-0378">Hydrolase</keyword>
<dbReference type="InterPro" id="IPR007502">
    <property type="entry name" value="Helicase-assoc_dom"/>
</dbReference>
<dbReference type="CDD" id="cd19855">
    <property type="entry name" value="DSRM_DHX9_rpt2"/>
    <property type="match status" value="1"/>
</dbReference>
<comment type="subcellular location">
    <subcellularLocation>
        <location evidence="1">Nucleus</location>
    </subcellularLocation>
</comment>
<dbReference type="SUPFAM" id="SSF54768">
    <property type="entry name" value="dsRNA-binding domain-like"/>
    <property type="match status" value="2"/>
</dbReference>
<evidence type="ECO:0000259" key="14">
    <source>
        <dbReference type="PROSITE" id="PS51194"/>
    </source>
</evidence>
<dbReference type="Pfam" id="PF00270">
    <property type="entry name" value="DEAD"/>
    <property type="match status" value="1"/>
</dbReference>
<evidence type="ECO:0000256" key="9">
    <source>
        <dbReference type="ARBA" id="ARBA00023242"/>
    </source>
</evidence>
<keyword evidence="9" id="KW-0539">Nucleus</keyword>
<evidence type="ECO:0000256" key="3">
    <source>
        <dbReference type="ARBA" id="ARBA00012552"/>
    </source>
</evidence>
<evidence type="ECO:0000313" key="16">
    <source>
        <dbReference type="RefSeq" id="XP_023176748.2"/>
    </source>
</evidence>
<evidence type="ECO:0000259" key="13">
    <source>
        <dbReference type="PROSITE" id="PS51192"/>
    </source>
</evidence>
<keyword evidence="8" id="KW-0067">ATP-binding</keyword>
<dbReference type="Pfam" id="PF04408">
    <property type="entry name" value="WHD_HA2"/>
    <property type="match status" value="1"/>
</dbReference>
<dbReference type="PANTHER" id="PTHR18934:SF119">
    <property type="entry name" value="ATP-DEPENDENT RNA HELICASE A"/>
    <property type="match status" value="1"/>
</dbReference>
<evidence type="ECO:0000256" key="6">
    <source>
        <dbReference type="ARBA" id="ARBA00022801"/>
    </source>
</evidence>
<dbReference type="Gene3D" id="1.20.120.1080">
    <property type="match status" value="1"/>
</dbReference>
<feature type="region of interest" description="Disordered" evidence="11">
    <location>
        <begin position="80"/>
        <end position="101"/>
    </location>
</feature>
<evidence type="ECO:0000256" key="2">
    <source>
        <dbReference type="ARBA" id="ARBA00008792"/>
    </source>
</evidence>
<dbReference type="SMART" id="SM00487">
    <property type="entry name" value="DEXDc"/>
    <property type="match status" value="1"/>
</dbReference>
<dbReference type="InterPro" id="IPR044447">
    <property type="entry name" value="DHX9_DEXHc"/>
</dbReference>
<feature type="compositionally biased region" description="Polar residues" evidence="11">
    <location>
        <begin position="1386"/>
        <end position="1434"/>
    </location>
</feature>
<evidence type="ECO:0000256" key="11">
    <source>
        <dbReference type="SAM" id="MobiDB-lite"/>
    </source>
</evidence>
<dbReference type="SUPFAM" id="SSF52540">
    <property type="entry name" value="P-loop containing nucleoside triphosphate hydrolases"/>
    <property type="match status" value="1"/>
</dbReference>
<comment type="similarity">
    <text evidence="2">Belongs to the DEAD box helicase family. DEAH subfamily.</text>
</comment>
<dbReference type="FunFam" id="3.40.50.300:FF:000284">
    <property type="entry name" value="probable ATP-dependent RNA helicase YTHDC2"/>
    <property type="match status" value="1"/>
</dbReference>
<dbReference type="CDD" id="cd17972">
    <property type="entry name" value="DEXHc_DHX9"/>
    <property type="match status" value="1"/>
</dbReference>
<dbReference type="InterPro" id="IPR014720">
    <property type="entry name" value="dsRBD_dom"/>
</dbReference>
<dbReference type="PROSITE" id="PS00690">
    <property type="entry name" value="DEAH_ATP_HELICASE"/>
    <property type="match status" value="1"/>
</dbReference>
<dbReference type="GO" id="GO:0033679">
    <property type="term" value="F:3'-5' DNA/RNA helicase activity"/>
    <property type="evidence" value="ECO:0007669"/>
    <property type="project" value="InterPro"/>
</dbReference>
<feature type="region of interest" description="Disordered" evidence="11">
    <location>
        <begin position="1336"/>
        <end position="1473"/>
    </location>
</feature>
<reference evidence="16" key="1">
    <citation type="submission" date="2025-08" db="UniProtKB">
        <authorList>
            <consortium name="RefSeq"/>
        </authorList>
    </citation>
    <scope>IDENTIFICATION</scope>
    <source>
        <strain evidence="16">15085-1641.00</strain>
        <tissue evidence="16">Whole body</tissue>
    </source>
</reference>
<dbReference type="InterPro" id="IPR011545">
    <property type="entry name" value="DEAD/DEAH_box_helicase_dom"/>
</dbReference>
<keyword evidence="4" id="KW-0677">Repeat</keyword>
<dbReference type="GO" id="GO:0040029">
    <property type="term" value="P:epigenetic regulation of gene expression"/>
    <property type="evidence" value="ECO:0007669"/>
    <property type="project" value="UniProtKB-ARBA"/>
</dbReference>
<dbReference type="InterPro" id="IPR044446">
    <property type="entry name" value="DHX9_DSRM_2"/>
</dbReference>
<dbReference type="CTD" id="35523"/>
<feature type="compositionally biased region" description="Low complexity" evidence="11">
    <location>
        <begin position="1359"/>
        <end position="1370"/>
    </location>
</feature>
<feature type="compositionally biased region" description="Low complexity" evidence="11">
    <location>
        <begin position="1437"/>
        <end position="1456"/>
    </location>
</feature>
<dbReference type="Gene3D" id="3.40.50.300">
    <property type="entry name" value="P-loop containing nucleotide triphosphate hydrolases"/>
    <property type="match status" value="2"/>
</dbReference>
<dbReference type="GO" id="GO:0003724">
    <property type="term" value="F:RNA helicase activity"/>
    <property type="evidence" value="ECO:0007669"/>
    <property type="project" value="UniProtKB-EC"/>
</dbReference>
<gene>
    <name evidence="16" type="primary">LOC111603406</name>
</gene>
<dbReference type="Pfam" id="PF00271">
    <property type="entry name" value="Helicase_C"/>
    <property type="match status" value="1"/>
</dbReference>
<dbReference type="KEGG" id="dhe:111603406"/>
<dbReference type="FunFam" id="1.20.120.1080:FF:000025">
    <property type="entry name" value="Dosage compensation regulator"/>
    <property type="match status" value="1"/>
</dbReference>
<dbReference type="GO" id="GO:0005730">
    <property type="term" value="C:nucleolus"/>
    <property type="evidence" value="ECO:0007669"/>
    <property type="project" value="TreeGrafter"/>
</dbReference>
<feature type="compositionally biased region" description="Gly residues" evidence="11">
    <location>
        <begin position="1302"/>
        <end position="1313"/>
    </location>
</feature>